<reference evidence="3 4" key="1">
    <citation type="submission" date="2023-11" db="EMBL/GenBank/DDBJ databases">
        <title>Halocaridina rubra genome assembly.</title>
        <authorList>
            <person name="Smith C."/>
        </authorList>
    </citation>
    <scope>NUCLEOTIDE SEQUENCE [LARGE SCALE GENOMIC DNA]</scope>
    <source>
        <strain evidence="3">EP-1</strain>
        <tissue evidence="3">Whole</tissue>
    </source>
</reference>
<evidence type="ECO:0000256" key="1">
    <source>
        <dbReference type="SAM" id="Coils"/>
    </source>
</evidence>
<dbReference type="EMBL" id="JAXCGZ010009464">
    <property type="protein sequence ID" value="KAK7077157.1"/>
    <property type="molecule type" value="Genomic_DNA"/>
</dbReference>
<proteinExistence type="predicted"/>
<protein>
    <submittedName>
        <fullName evidence="3">Uncharacterized protein</fullName>
    </submittedName>
</protein>
<feature type="coiled-coil region" evidence="1">
    <location>
        <begin position="202"/>
        <end position="266"/>
    </location>
</feature>
<dbReference type="AlphaFoldDB" id="A0AAN8X3N7"/>
<keyword evidence="4" id="KW-1185">Reference proteome</keyword>
<accession>A0AAN8X3N7</accession>
<sequence>MDNNAYSPFSFHEDEFMDFMSFPELNEQTDETKTIDTVNPLQNGAQETSVDLQVKTFANVNNAAPVSSDGTEHVSVTALKPRLQILVWSEVKDNTNTNGSSLQEPQPPTQATHFREATDSLPKQERTNTSQVDVPSTPVHIVTGPYTKPRQLAPIPKVPPEDALLPSDVGKKKEFLWQRTEKCDDPEEEKRRLDARKARHHRVMEKEKKQNLQKKLEDAVKERDELREKIQIQEKTGRERKLILLLEKTLQKNKTLEMENKILRHSLSEVLKGNLQLVINKEETAGSTHNVSELVQVPLNPSVLYDCDMPVQISQDVPSVSL</sequence>
<evidence type="ECO:0000256" key="2">
    <source>
        <dbReference type="SAM" id="MobiDB-lite"/>
    </source>
</evidence>
<name>A0AAN8X3N7_HALRR</name>
<comment type="caution">
    <text evidence="3">The sequence shown here is derived from an EMBL/GenBank/DDBJ whole genome shotgun (WGS) entry which is preliminary data.</text>
</comment>
<gene>
    <name evidence="3" type="ORF">SK128_016828</name>
</gene>
<feature type="region of interest" description="Disordered" evidence="2">
    <location>
        <begin position="119"/>
        <end position="166"/>
    </location>
</feature>
<evidence type="ECO:0000313" key="3">
    <source>
        <dbReference type="EMBL" id="KAK7077157.1"/>
    </source>
</evidence>
<keyword evidence="1" id="KW-0175">Coiled coil</keyword>
<dbReference type="Proteomes" id="UP001381693">
    <property type="component" value="Unassembled WGS sequence"/>
</dbReference>
<evidence type="ECO:0000313" key="4">
    <source>
        <dbReference type="Proteomes" id="UP001381693"/>
    </source>
</evidence>
<organism evidence="3 4">
    <name type="scientific">Halocaridina rubra</name>
    <name type="common">Hawaiian red shrimp</name>
    <dbReference type="NCBI Taxonomy" id="373956"/>
    <lineage>
        <taxon>Eukaryota</taxon>
        <taxon>Metazoa</taxon>
        <taxon>Ecdysozoa</taxon>
        <taxon>Arthropoda</taxon>
        <taxon>Crustacea</taxon>
        <taxon>Multicrustacea</taxon>
        <taxon>Malacostraca</taxon>
        <taxon>Eumalacostraca</taxon>
        <taxon>Eucarida</taxon>
        <taxon>Decapoda</taxon>
        <taxon>Pleocyemata</taxon>
        <taxon>Caridea</taxon>
        <taxon>Atyoidea</taxon>
        <taxon>Atyidae</taxon>
        <taxon>Halocaridina</taxon>
    </lineage>
</organism>